<gene>
    <name evidence="1" type="ORF">BV898_18992</name>
</gene>
<proteinExistence type="predicted"/>
<keyword evidence="2" id="KW-1185">Reference proteome</keyword>
<evidence type="ECO:0000313" key="1">
    <source>
        <dbReference type="EMBL" id="OWA54592.1"/>
    </source>
</evidence>
<reference evidence="2" key="1">
    <citation type="submission" date="2017-01" db="EMBL/GenBank/DDBJ databases">
        <title>Comparative genomics of anhydrobiosis in the tardigrade Hypsibius dujardini.</title>
        <authorList>
            <person name="Yoshida Y."/>
            <person name="Koutsovoulos G."/>
            <person name="Laetsch D."/>
            <person name="Stevens L."/>
            <person name="Kumar S."/>
            <person name="Horikawa D."/>
            <person name="Ishino K."/>
            <person name="Komine S."/>
            <person name="Tomita M."/>
            <person name="Blaxter M."/>
            <person name="Arakawa K."/>
        </authorList>
    </citation>
    <scope>NUCLEOTIDE SEQUENCE [LARGE SCALE GENOMIC DNA]</scope>
    <source>
        <strain evidence="2">Z151</strain>
    </source>
</reference>
<accession>A0A9X6RP22</accession>
<organism evidence="1 2">
    <name type="scientific">Hypsibius exemplaris</name>
    <name type="common">Freshwater tardigrade</name>
    <dbReference type="NCBI Taxonomy" id="2072580"/>
    <lineage>
        <taxon>Eukaryota</taxon>
        <taxon>Metazoa</taxon>
        <taxon>Ecdysozoa</taxon>
        <taxon>Tardigrada</taxon>
        <taxon>Eutardigrada</taxon>
        <taxon>Parachela</taxon>
        <taxon>Hypsibioidea</taxon>
        <taxon>Hypsibiidae</taxon>
        <taxon>Hypsibius</taxon>
    </lineage>
</organism>
<dbReference type="Proteomes" id="UP000192578">
    <property type="component" value="Unassembled WGS sequence"/>
</dbReference>
<evidence type="ECO:0008006" key="3">
    <source>
        <dbReference type="Google" id="ProtNLM"/>
    </source>
</evidence>
<name>A0A9X6RP22_HYPEX</name>
<dbReference type="OrthoDB" id="5987462at2759"/>
<comment type="caution">
    <text evidence="1">The sequence shown here is derived from an EMBL/GenBank/DDBJ whole genome shotgun (WGS) entry which is preliminary data.</text>
</comment>
<evidence type="ECO:0000313" key="2">
    <source>
        <dbReference type="Proteomes" id="UP000192578"/>
    </source>
</evidence>
<dbReference type="AlphaFoldDB" id="A0A9X6RP22"/>
<sequence>MRLMASWKDVLSDDHGSWVQTTGGRTTHALLEDGECHLITDEQYRHAPNAVSFKRVYWKHPTFPYRRNLLRCVDGRCQFAIMQYQYDGNPDDCDWGVPIHSNRKHGSRPYSRTMQSVKNNIKESGRAAALTTYQGNRKDILRLGHPSSIASGKKQIMNLNQPQQTGENIAGVMEKCREELHFPEIRFIRIAMNSPRLLVFLATKQQLADLEIHCCNPDLFSVLGIDTTFNCGKFYVTVFTFRHLMLKSKYNRVRDINPVMIRAIFIHGDRSKETYTDMILALIAACPALEDRLNVFGTDSDESLYGPCREYFKRAEHLLCSLHVRDNIDRKLSSLGVPKRVRDEIAADIDGKQVDGVKQGGLVDRLQDEYHDAVDRLCGVWSDLIGAKGPVFVQYFLAEKSDKI</sequence>
<protein>
    <recommendedName>
        <fullName evidence="3">MULE transposase domain-containing protein</fullName>
    </recommendedName>
</protein>
<dbReference type="EMBL" id="MTYJ01000427">
    <property type="protein sequence ID" value="OWA54592.1"/>
    <property type="molecule type" value="Genomic_DNA"/>
</dbReference>